<feature type="compositionally biased region" description="Acidic residues" evidence="1">
    <location>
        <begin position="21"/>
        <end position="32"/>
    </location>
</feature>
<feature type="region of interest" description="Disordered" evidence="1">
    <location>
        <begin position="21"/>
        <end position="42"/>
    </location>
</feature>
<dbReference type="EMBL" id="CAJOBS010007109">
    <property type="protein sequence ID" value="CAF4919086.1"/>
    <property type="molecule type" value="Genomic_DNA"/>
</dbReference>
<proteinExistence type="predicted"/>
<dbReference type="Proteomes" id="UP000663838">
    <property type="component" value="Unassembled WGS sequence"/>
</dbReference>
<dbReference type="EMBL" id="CAJNYV010006076">
    <property type="protein sequence ID" value="CAF3800360.1"/>
    <property type="molecule type" value="Genomic_DNA"/>
</dbReference>
<name>A0A819BF89_9BILA</name>
<dbReference type="AlphaFoldDB" id="A0A819BF89"/>
<feature type="compositionally biased region" description="Basic residues" evidence="1">
    <location>
        <begin position="127"/>
        <end position="139"/>
    </location>
</feature>
<evidence type="ECO:0000313" key="2">
    <source>
        <dbReference type="EMBL" id="CAF3800360.1"/>
    </source>
</evidence>
<accession>A0A819BF89</accession>
<gene>
    <name evidence="2" type="ORF">KIK155_LOCUS32398</name>
    <name evidence="3" type="ORF">TOA249_LOCUS31967</name>
</gene>
<feature type="region of interest" description="Disordered" evidence="1">
    <location>
        <begin position="113"/>
        <end position="154"/>
    </location>
</feature>
<sequence>MALDLFNELFNDLDDVEVVDEDDVSPSTDSDENSTPSSTDLDLLLSSSTKYKDNSEKGTLSSQLPLRLTSTYARQRQHSLERQVSLSPPPSRSRTSTAPLTDLDILLSFATEQTKQTRVSSSSPPRTPKHTRHLSHSPVRHVSSSPASTSRTHAASADSGIFVRTYNLPSRSDLVSLQTITILEHLKATVFVNGGNNNLVQINTRVNPSPQLILHGYVDQHLQMDEIVKRFHRLVKFVVELQTEYKKAMLNSIQALVDRMNKVRVEGKMKRIWNTFIAYVKDLLKEEADKLYTLYKDHIETLCQSLVVTGCIKMNVSYEAELNDFNDSFTNKHSIDNSYEGIKQQAFKVFNADMKEKWKPEDVPDDKIASKVLGKQSY</sequence>
<feature type="region of interest" description="Disordered" evidence="1">
    <location>
        <begin position="74"/>
        <end position="99"/>
    </location>
</feature>
<evidence type="ECO:0000313" key="3">
    <source>
        <dbReference type="EMBL" id="CAF4919086.1"/>
    </source>
</evidence>
<dbReference type="Proteomes" id="UP000663865">
    <property type="component" value="Unassembled WGS sequence"/>
</dbReference>
<evidence type="ECO:0000256" key="1">
    <source>
        <dbReference type="SAM" id="MobiDB-lite"/>
    </source>
</evidence>
<organism evidence="2 4">
    <name type="scientific">Rotaria socialis</name>
    <dbReference type="NCBI Taxonomy" id="392032"/>
    <lineage>
        <taxon>Eukaryota</taxon>
        <taxon>Metazoa</taxon>
        <taxon>Spiralia</taxon>
        <taxon>Gnathifera</taxon>
        <taxon>Rotifera</taxon>
        <taxon>Eurotatoria</taxon>
        <taxon>Bdelloidea</taxon>
        <taxon>Philodinida</taxon>
        <taxon>Philodinidae</taxon>
        <taxon>Rotaria</taxon>
    </lineage>
</organism>
<protein>
    <submittedName>
        <fullName evidence="2">Uncharacterized protein</fullName>
    </submittedName>
</protein>
<reference evidence="2" key="1">
    <citation type="submission" date="2021-02" db="EMBL/GenBank/DDBJ databases">
        <authorList>
            <person name="Nowell W R."/>
        </authorList>
    </citation>
    <scope>NUCLEOTIDE SEQUENCE</scope>
</reference>
<comment type="caution">
    <text evidence="2">The sequence shown here is derived from an EMBL/GenBank/DDBJ whole genome shotgun (WGS) entry which is preliminary data.</text>
</comment>
<evidence type="ECO:0000313" key="4">
    <source>
        <dbReference type="Proteomes" id="UP000663865"/>
    </source>
</evidence>